<accession>A0ABX5J7V9</accession>
<reference evidence="1 2" key="1">
    <citation type="submission" date="2018-04" db="EMBL/GenBank/DDBJ databases">
        <title>Genomic Encyclopedia of Type Strains, Phase III (KMG-III): the genomes of soil and plant-associated and newly described type strains.</title>
        <authorList>
            <person name="Whitman W."/>
        </authorList>
    </citation>
    <scope>NUCLEOTIDE SEQUENCE [LARGE SCALE GENOMIC DNA]</scope>
    <source>
        <strain evidence="1 2">JA192</strain>
    </source>
</reference>
<evidence type="ECO:0000313" key="2">
    <source>
        <dbReference type="Proteomes" id="UP000240800"/>
    </source>
</evidence>
<dbReference type="EMBL" id="PZZW01000010">
    <property type="protein sequence ID" value="PTM75866.1"/>
    <property type="molecule type" value="Genomic_DNA"/>
</dbReference>
<keyword evidence="2" id="KW-1185">Reference proteome</keyword>
<sequence length="293" mass="31797">MRTGLSDRPLKRRAIKLGYSIFAGRDRAHWQETAFGLHIDRAHGKITYLGGNVGRLVPACFQDTDEIVIVGSGPSLRDQDVSQLPTRSAILLNGAAGLAPHVAPLFVAVEDERFIWRHFSMLRDVGPDCGLLLSPGAIRAILEQDREFLKDRKVSLIDNLLKPVHEVRRRETDPSLISILDTTRRLSLAPEVGVVPAGTVALSAMQFALAAKPARISLAGIDLKNASGPRFYETAREMAPSGIVRGMDRILSGFVAAQQVAASRGIALGCLSPVSALLDIGYPFDPRISRSHP</sequence>
<evidence type="ECO:0000313" key="1">
    <source>
        <dbReference type="EMBL" id="PTM75866.1"/>
    </source>
</evidence>
<gene>
    <name evidence="1" type="ORF">C8J29_11086</name>
</gene>
<dbReference type="Proteomes" id="UP000240800">
    <property type="component" value="Unassembled WGS sequence"/>
</dbReference>
<organism evidence="1 2">
    <name type="scientific">Cereibacter johrii</name>
    <dbReference type="NCBI Taxonomy" id="445629"/>
    <lineage>
        <taxon>Bacteria</taxon>
        <taxon>Pseudomonadati</taxon>
        <taxon>Pseudomonadota</taxon>
        <taxon>Alphaproteobacteria</taxon>
        <taxon>Rhodobacterales</taxon>
        <taxon>Paracoccaceae</taxon>
        <taxon>Cereibacter</taxon>
    </lineage>
</organism>
<evidence type="ECO:0008006" key="3">
    <source>
        <dbReference type="Google" id="ProtNLM"/>
    </source>
</evidence>
<protein>
    <recommendedName>
        <fullName evidence="3">Glycosyl transferase</fullName>
    </recommendedName>
</protein>
<name>A0ABX5J7V9_9RHOB</name>
<comment type="caution">
    <text evidence="1">The sequence shown here is derived from an EMBL/GenBank/DDBJ whole genome shotgun (WGS) entry which is preliminary data.</text>
</comment>
<proteinExistence type="predicted"/>